<reference evidence="2 3" key="1">
    <citation type="submission" date="2015-05" db="EMBL/GenBank/DDBJ databases">
        <title>Distinctive expansion of gene families associated with plant cell wall degradation and secondary metabolism in the genomes of grapevine trunk pathogens.</title>
        <authorList>
            <person name="Lawrence D.P."/>
            <person name="Travadon R."/>
            <person name="Rolshausen P.E."/>
            <person name="Baumgartner K."/>
        </authorList>
    </citation>
    <scope>NUCLEOTIDE SEQUENCE [LARGE SCALE GENOMIC DNA]</scope>
    <source>
        <strain evidence="2">UCRPC4</strain>
    </source>
</reference>
<dbReference type="EMBL" id="LCWF01000137">
    <property type="protein sequence ID" value="KKY17762.1"/>
    <property type="molecule type" value="Genomic_DNA"/>
</dbReference>
<keyword evidence="1" id="KW-0732">Signal</keyword>
<name>A0A0G2E3X9_PHACM</name>
<accession>A0A0G2E3X9</accession>
<evidence type="ECO:0000313" key="2">
    <source>
        <dbReference type="EMBL" id="KKY17762.1"/>
    </source>
</evidence>
<proteinExistence type="predicted"/>
<protein>
    <submittedName>
        <fullName evidence="2">Uncharacterized protein</fullName>
    </submittedName>
</protein>
<dbReference type="Proteomes" id="UP000053317">
    <property type="component" value="Unassembled WGS sequence"/>
</dbReference>
<comment type="caution">
    <text evidence="2">The sequence shown here is derived from an EMBL/GenBank/DDBJ whole genome shotgun (WGS) entry which is preliminary data.</text>
</comment>
<reference evidence="2 3" key="2">
    <citation type="submission" date="2015-05" db="EMBL/GenBank/DDBJ databases">
        <authorList>
            <person name="Morales-Cruz A."/>
            <person name="Amrine K.C."/>
            <person name="Cantu D."/>
        </authorList>
    </citation>
    <scope>NUCLEOTIDE SEQUENCE [LARGE SCALE GENOMIC DNA]</scope>
    <source>
        <strain evidence="2">UCRPC4</strain>
    </source>
</reference>
<evidence type="ECO:0000256" key="1">
    <source>
        <dbReference type="SAM" id="SignalP"/>
    </source>
</evidence>
<keyword evidence="3" id="KW-1185">Reference proteome</keyword>
<gene>
    <name evidence="2" type="ORF">UCRPC4_g05395</name>
</gene>
<dbReference type="AlphaFoldDB" id="A0A0G2E3X9"/>
<organism evidence="2 3">
    <name type="scientific">Phaeomoniella chlamydospora</name>
    <name type="common">Phaeoacremonium chlamydosporum</name>
    <dbReference type="NCBI Taxonomy" id="158046"/>
    <lineage>
        <taxon>Eukaryota</taxon>
        <taxon>Fungi</taxon>
        <taxon>Dikarya</taxon>
        <taxon>Ascomycota</taxon>
        <taxon>Pezizomycotina</taxon>
        <taxon>Eurotiomycetes</taxon>
        <taxon>Chaetothyriomycetidae</taxon>
        <taxon>Phaeomoniellales</taxon>
        <taxon>Phaeomoniellaceae</taxon>
        <taxon>Phaeomoniella</taxon>
    </lineage>
</organism>
<feature type="signal peptide" evidence="1">
    <location>
        <begin position="1"/>
        <end position="15"/>
    </location>
</feature>
<sequence>MLASFLILAFPHGWTEWSQWQQLEQHRQDFSASSLPVGHFAAARSFAHSFGTDVQSEVSDKYLSRDLPDWIQVGWSAWLGELQMLRLGAQINAASFSMESVDLSIWTALFITFQPCNEIRMTMAYNNETAATAHALEFQLENIVSDMAISVISLKINNGFLKVGKKIHEIETEVLSCDTTTGSLPPPHVANINENRRQMDSVSELLQFYHDMEVESLGLTKNLSLFQIRSSTFADNLESLAAQCDRIPSLIYNDPASAAVEFQGLQQGFQEAVHEFTVEG</sequence>
<feature type="chain" id="PRO_5012181409" evidence="1">
    <location>
        <begin position="16"/>
        <end position="280"/>
    </location>
</feature>
<evidence type="ECO:0000313" key="3">
    <source>
        <dbReference type="Proteomes" id="UP000053317"/>
    </source>
</evidence>